<dbReference type="EMBL" id="CP053418">
    <property type="protein sequence ID" value="QJW83650.1"/>
    <property type="molecule type" value="Genomic_DNA"/>
</dbReference>
<evidence type="ECO:0000313" key="2">
    <source>
        <dbReference type="Proteomes" id="UP000500826"/>
    </source>
</evidence>
<protein>
    <submittedName>
        <fullName evidence="1">Uncharacterized protein</fullName>
    </submittedName>
</protein>
<evidence type="ECO:0000313" key="1">
    <source>
        <dbReference type="EMBL" id="QJW83650.1"/>
    </source>
</evidence>
<organism evidence="1 2">
    <name type="scientific">Ramlibacter terrae</name>
    <dbReference type="NCBI Taxonomy" id="2732511"/>
    <lineage>
        <taxon>Bacteria</taxon>
        <taxon>Pseudomonadati</taxon>
        <taxon>Pseudomonadota</taxon>
        <taxon>Betaproteobacteria</taxon>
        <taxon>Burkholderiales</taxon>
        <taxon>Comamonadaceae</taxon>
        <taxon>Ramlibacter</taxon>
    </lineage>
</organism>
<reference evidence="1 2" key="1">
    <citation type="submission" date="2020-05" db="EMBL/GenBank/DDBJ databases">
        <title>Ramlibacter rhizophilus sp. nov., isolated from rhizosphere soil of national flower Mugunghwa from South Korea.</title>
        <authorList>
            <person name="Zheng-Fei Y."/>
            <person name="Huan T."/>
        </authorList>
    </citation>
    <scope>NUCLEOTIDE SEQUENCE [LARGE SCALE GENOMIC DNA]</scope>
    <source>
        <strain evidence="1 2">H242</strain>
    </source>
</reference>
<gene>
    <name evidence="1" type="ORF">HK414_04965</name>
</gene>
<sequence length="306" mass="32248">MGFMRGPVGDVDLEDLGGIARGHGVGRIAGAQGRVLAPCAVGRRAFTRKHESNGVRRQLHRCAGRQPDDGHAGLALGEHAQQLAPHARDTGLVRPGEIVGVHEHRLRVLAVRVLHAPAVDVLPHGFVRVLVLAAAVFLDAAEHAALESAELLEFLHALLEALLGDVAAAAGAAELQHQRGRFAADALRAVEHAFGEVADGAGPHHAVAREVGVALQLHAHLVEVVAVPRRVEVGIGKGQLQEEVFRRAFGAVQQGLRAEQAGARVLAFQHRHVGEVDERFHLNGPSGALRRRAGRAACAPSGSAPP</sequence>
<keyword evidence="2" id="KW-1185">Reference proteome</keyword>
<proteinExistence type="predicted"/>
<reference evidence="1 2" key="2">
    <citation type="submission" date="2020-05" db="EMBL/GenBank/DDBJ databases">
        <authorList>
            <person name="Khan S.A."/>
            <person name="Jeon C.O."/>
            <person name="Chun B.H."/>
        </authorList>
    </citation>
    <scope>NUCLEOTIDE SEQUENCE [LARGE SCALE GENOMIC DNA]</scope>
    <source>
        <strain evidence="1 2">H242</strain>
    </source>
</reference>
<name>A0ABX6P0Q0_9BURK</name>
<accession>A0ABX6P0Q0</accession>
<dbReference type="Proteomes" id="UP000500826">
    <property type="component" value="Chromosome"/>
</dbReference>